<evidence type="ECO:0000313" key="4">
    <source>
        <dbReference type="Proteomes" id="UP000199021"/>
    </source>
</evidence>
<keyword evidence="4" id="KW-1185">Reference proteome</keyword>
<dbReference type="Proteomes" id="UP000199021">
    <property type="component" value="Unassembled WGS sequence"/>
</dbReference>
<proteinExistence type="predicted"/>
<protein>
    <submittedName>
        <fullName evidence="3">Por secretion system C-terminal sorting domain-containing protein</fullName>
    </submittedName>
</protein>
<evidence type="ECO:0000313" key="3">
    <source>
        <dbReference type="EMBL" id="SER34316.1"/>
    </source>
</evidence>
<organism evidence="3 4">
    <name type="scientific">Neolewinella agarilytica</name>
    <dbReference type="NCBI Taxonomy" id="478744"/>
    <lineage>
        <taxon>Bacteria</taxon>
        <taxon>Pseudomonadati</taxon>
        <taxon>Bacteroidota</taxon>
        <taxon>Saprospiria</taxon>
        <taxon>Saprospirales</taxon>
        <taxon>Lewinellaceae</taxon>
        <taxon>Neolewinella</taxon>
    </lineage>
</organism>
<dbReference type="EMBL" id="FOFB01000036">
    <property type="protein sequence ID" value="SER34316.1"/>
    <property type="molecule type" value="Genomic_DNA"/>
</dbReference>
<dbReference type="InterPro" id="IPR026444">
    <property type="entry name" value="Secre_tail"/>
</dbReference>
<reference evidence="4" key="1">
    <citation type="submission" date="2016-10" db="EMBL/GenBank/DDBJ databases">
        <authorList>
            <person name="Varghese N."/>
            <person name="Submissions S."/>
        </authorList>
    </citation>
    <scope>NUCLEOTIDE SEQUENCE [LARGE SCALE GENOMIC DNA]</scope>
    <source>
        <strain evidence="4">DSM 24740</strain>
    </source>
</reference>
<dbReference type="Gene3D" id="2.60.120.380">
    <property type="match status" value="1"/>
</dbReference>
<keyword evidence="1" id="KW-0732">Signal</keyword>
<dbReference type="InParanoid" id="A0A1H9NEB5"/>
<sequence>MKSATTFLLVFLLLPTVLLAQFEQVIQGPGYASAVYVDLQGGTSSAVSHTSWDIAFNVGGRSSGILVNEGVASSQANPLLQVELYAGSATDFSTADTNQVVQRLYNGEGSWDDGGFNAIADPGNPFDLGWGTYSPATQTVFGSCVFFVATRDGAYHKVFVESLAGGVYTFIHGPLGGSTSDTVSIDKADFVGKTLAYFSFDDGVLDLEPDNWDLLFTRYVTPLPDGEGNILDYTVTGVLQNKDVSVAKLSGVDPETAVAPADEAAFSDSLATIGYDWKSFDLSTFQWSVPDDLVYFVQTPDSLYRMQFIDFEGSSTGVSTFRLSTEQTTATTTLPVGIDQSRIYPNPAPDQVTLEVSARQPAEDLRLEVIDPAGRTLTASRVRALNTGLNQIDVPLTDLPAGHYFVRLSGSTGVLTHHLIKQ</sequence>
<dbReference type="AlphaFoldDB" id="A0A1H9NEB5"/>
<feature type="chain" id="PRO_5011778016" evidence="1">
    <location>
        <begin position="21"/>
        <end position="422"/>
    </location>
</feature>
<evidence type="ECO:0000259" key="2">
    <source>
        <dbReference type="Pfam" id="PF18962"/>
    </source>
</evidence>
<evidence type="ECO:0000256" key="1">
    <source>
        <dbReference type="SAM" id="SignalP"/>
    </source>
</evidence>
<name>A0A1H9NEB5_9BACT</name>
<dbReference type="STRING" id="478744.SAMN05444359_13623"/>
<dbReference type="RefSeq" id="WP_090172946.1">
    <property type="nucleotide sequence ID" value="NZ_FOFB01000036.1"/>
</dbReference>
<dbReference type="NCBIfam" id="TIGR04183">
    <property type="entry name" value="Por_Secre_tail"/>
    <property type="match status" value="1"/>
</dbReference>
<feature type="domain" description="Secretion system C-terminal sorting" evidence="2">
    <location>
        <begin position="343"/>
        <end position="419"/>
    </location>
</feature>
<dbReference type="Pfam" id="PF18962">
    <property type="entry name" value="Por_Secre_tail"/>
    <property type="match status" value="1"/>
</dbReference>
<dbReference type="OrthoDB" id="629570at2"/>
<feature type="signal peptide" evidence="1">
    <location>
        <begin position="1"/>
        <end position="20"/>
    </location>
</feature>
<gene>
    <name evidence="3" type="ORF">SAMN05444359_13623</name>
</gene>
<accession>A0A1H9NEB5</accession>